<sequence>MNSSNIYTYWGHTFTWTPLHQTREQLRPKMFTYDRLADECIEQLNAIGRQLVAQDRRNNPLHELDVYFMLKDYARHDPKLGELWAQVNTVPDWVDWQQIKRGQEVFFRYGLPMLNVYILQVCESVDAMKPGGLGNISSIRVRLLHAYLRTLICSPRRRGDHDIEKYGVPINDLDSAATISSFSSIVIWLGLPRQGIWLRNQEIDDYLALWRLVAYYLGVPDEAFASQQTARALMESLLVSELDPTDLGKRLARNILCGLENRAPAHASMGFMEAMVRRLNGEQLSDRLRIPQPKLYYRVLIYGYCFFVMVLAYGTRLFPRLDQRFIAYRRRYYYTMITDREKGIGGESLFDFVYKPSYAGPLYKAATVREEEKIPKISRRGIEALARLGLVAAIITAVVLLSGGIYLLRVVMRVFFAKIAINDQLSSYTFISFQFIITSTAYNRPHFIHPSSLHRQTPLTIYIHPGSRTNTVGRWTYSTLLARARLSTSAGTRSAATASVSGSATAAHIEEKVYKVWDKVDRRCCY</sequence>
<dbReference type="AlphaFoldDB" id="A0A1L9UW22"/>
<name>A0A1L9UW22_ASPBC</name>
<evidence type="ECO:0000256" key="1">
    <source>
        <dbReference type="SAM" id="Phobius"/>
    </source>
</evidence>
<feature type="transmembrane region" description="Helical" evidence="1">
    <location>
        <begin position="384"/>
        <end position="408"/>
    </location>
</feature>
<dbReference type="STRING" id="767769.A0A1L9UW22"/>
<dbReference type="EMBL" id="KV878680">
    <property type="protein sequence ID" value="OJJ75806.1"/>
    <property type="molecule type" value="Genomic_DNA"/>
</dbReference>
<gene>
    <name evidence="3" type="ORF">ASPBRDRAFT_116658</name>
</gene>
<dbReference type="InterPro" id="IPR018713">
    <property type="entry name" value="MPAB/Lcp_cat_dom"/>
</dbReference>
<accession>A0A1L9UW22</accession>
<keyword evidence="4" id="KW-1185">Reference proteome</keyword>
<protein>
    <recommendedName>
        <fullName evidence="2">ER-bound oxygenase mpaB/mpaB'/Rubber oxygenase catalytic domain-containing protein</fullName>
    </recommendedName>
</protein>
<dbReference type="InterPro" id="IPR037473">
    <property type="entry name" value="Lcp-like"/>
</dbReference>
<dbReference type="VEuPathDB" id="FungiDB:ASPBRDRAFT_116658"/>
<keyword evidence="1" id="KW-0472">Membrane</keyword>
<feature type="domain" description="ER-bound oxygenase mpaB/mpaB'/Rubber oxygenase catalytic" evidence="2">
    <location>
        <begin position="137"/>
        <end position="293"/>
    </location>
</feature>
<dbReference type="RefSeq" id="XP_067483053.1">
    <property type="nucleotide sequence ID" value="XM_067617004.1"/>
</dbReference>
<proteinExistence type="predicted"/>
<dbReference type="Proteomes" id="UP000184499">
    <property type="component" value="Unassembled WGS sequence"/>
</dbReference>
<dbReference type="GO" id="GO:0016491">
    <property type="term" value="F:oxidoreductase activity"/>
    <property type="evidence" value="ECO:0007669"/>
    <property type="project" value="InterPro"/>
</dbReference>
<organism evidence="3 4">
    <name type="scientific">Aspergillus brasiliensis (strain CBS 101740 / IMI 381727 / IBT 21946)</name>
    <dbReference type="NCBI Taxonomy" id="767769"/>
    <lineage>
        <taxon>Eukaryota</taxon>
        <taxon>Fungi</taxon>
        <taxon>Dikarya</taxon>
        <taxon>Ascomycota</taxon>
        <taxon>Pezizomycotina</taxon>
        <taxon>Eurotiomycetes</taxon>
        <taxon>Eurotiomycetidae</taxon>
        <taxon>Eurotiales</taxon>
        <taxon>Aspergillaceae</taxon>
        <taxon>Aspergillus</taxon>
        <taxon>Aspergillus subgen. Circumdati</taxon>
    </lineage>
</organism>
<dbReference type="Pfam" id="PF09995">
    <property type="entry name" value="MPAB_Lcp_cat"/>
    <property type="match status" value="1"/>
</dbReference>
<evidence type="ECO:0000313" key="3">
    <source>
        <dbReference type="EMBL" id="OJJ75806.1"/>
    </source>
</evidence>
<dbReference type="PANTHER" id="PTHR37539:SF1">
    <property type="entry name" value="ER-BOUND OXYGENASE MPAB_MPAB'_RUBBER OXYGENASE CATALYTIC DOMAIN-CONTAINING PROTEIN"/>
    <property type="match status" value="1"/>
</dbReference>
<feature type="transmembrane region" description="Helical" evidence="1">
    <location>
        <begin position="295"/>
        <end position="314"/>
    </location>
</feature>
<reference evidence="4" key="1">
    <citation type="journal article" date="2017" name="Genome Biol.">
        <title>Comparative genomics reveals high biological diversity and specific adaptations in the industrially and medically important fungal genus Aspergillus.</title>
        <authorList>
            <person name="de Vries R.P."/>
            <person name="Riley R."/>
            <person name="Wiebenga A."/>
            <person name="Aguilar-Osorio G."/>
            <person name="Amillis S."/>
            <person name="Uchima C.A."/>
            <person name="Anderluh G."/>
            <person name="Asadollahi M."/>
            <person name="Askin M."/>
            <person name="Barry K."/>
            <person name="Battaglia E."/>
            <person name="Bayram O."/>
            <person name="Benocci T."/>
            <person name="Braus-Stromeyer S.A."/>
            <person name="Caldana C."/>
            <person name="Canovas D."/>
            <person name="Cerqueira G.C."/>
            <person name="Chen F."/>
            <person name="Chen W."/>
            <person name="Choi C."/>
            <person name="Clum A."/>
            <person name="Dos Santos R.A."/>
            <person name="Damasio A.R."/>
            <person name="Diallinas G."/>
            <person name="Emri T."/>
            <person name="Fekete E."/>
            <person name="Flipphi M."/>
            <person name="Freyberg S."/>
            <person name="Gallo A."/>
            <person name="Gournas C."/>
            <person name="Habgood R."/>
            <person name="Hainaut M."/>
            <person name="Harispe M.L."/>
            <person name="Henrissat B."/>
            <person name="Hilden K.S."/>
            <person name="Hope R."/>
            <person name="Hossain A."/>
            <person name="Karabika E."/>
            <person name="Karaffa L."/>
            <person name="Karanyi Z."/>
            <person name="Krasevec N."/>
            <person name="Kuo A."/>
            <person name="Kusch H."/>
            <person name="LaButti K."/>
            <person name="Lagendijk E.L."/>
            <person name="Lapidus A."/>
            <person name="Levasseur A."/>
            <person name="Lindquist E."/>
            <person name="Lipzen A."/>
            <person name="Logrieco A.F."/>
            <person name="MacCabe A."/>
            <person name="Maekelae M.R."/>
            <person name="Malavazi I."/>
            <person name="Melin P."/>
            <person name="Meyer V."/>
            <person name="Mielnichuk N."/>
            <person name="Miskei M."/>
            <person name="Molnar A.P."/>
            <person name="Mule G."/>
            <person name="Ngan C.Y."/>
            <person name="Orejas M."/>
            <person name="Orosz E."/>
            <person name="Ouedraogo J.P."/>
            <person name="Overkamp K.M."/>
            <person name="Park H.-S."/>
            <person name="Perrone G."/>
            <person name="Piumi F."/>
            <person name="Punt P.J."/>
            <person name="Ram A.F."/>
            <person name="Ramon A."/>
            <person name="Rauscher S."/>
            <person name="Record E."/>
            <person name="Riano-Pachon D.M."/>
            <person name="Robert V."/>
            <person name="Roehrig J."/>
            <person name="Ruller R."/>
            <person name="Salamov A."/>
            <person name="Salih N.S."/>
            <person name="Samson R.A."/>
            <person name="Sandor E."/>
            <person name="Sanguinetti M."/>
            <person name="Schuetze T."/>
            <person name="Sepcic K."/>
            <person name="Shelest E."/>
            <person name="Sherlock G."/>
            <person name="Sophianopoulou V."/>
            <person name="Squina F.M."/>
            <person name="Sun H."/>
            <person name="Susca A."/>
            <person name="Todd R.B."/>
            <person name="Tsang A."/>
            <person name="Unkles S.E."/>
            <person name="van de Wiele N."/>
            <person name="van Rossen-Uffink D."/>
            <person name="Oliveira J.V."/>
            <person name="Vesth T.C."/>
            <person name="Visser J."/>
            <person name="Yu J.-H."/>
            <person name="Zhou M."/>
            <person name="Andersen M.R."/>
            <person name="Archer D.B."/>
            <person name="Baker S.E."/>
            <person name="Benoit I."/>
            <person name="Brakhage A.A."/>
            <person name="Braus G.H."/>
            <person name="Fischer R."/>
            <person name="Frisvad J.C."/>
            <person name="Goldman G.H."/>
            <person name="Houbraken J."/>
            <person name="Oakley B."/>
            <person name="Pocsi I."/>
            <person name="Scazzocchio C."/>
            <person name="Seiboth B."/>
            <person name="vanKuyk P.A."/>
            <person name="Wortman J."/>
            <person name="Dyer P.S."/>
            <person name="Grigoriev I.V."/>
        </authorList>
    </citation>
    <scope>NUCLEOTIDE SEQUENCE [LARGE SCALE GENOMIC DNA]</scope>
    <source>
        <strain evidence="4">CBS 101740 / IMI 381727 / IBT 21946</strain>
    </source>
</reference>
<evidence type="ECO:0000259" key="2">
    <source>
        <dbReference type="Pfam" id="PF09995"/>
    </source>
</evidence>
<keyword evidence="1" id="KW-1133">Transmembrane helix</keyword>
<dbReference type="GeneID" id="93569492"/>
<evidence type="ECO:0000313" key="4">
    <source>
        <dbReference type="Proteomes" id="UP000184499"/>
    </source>
</evidence>
<dbReference type="OrthoDB" id="6361347at2759"/>
<dbReference type="PANTHER" id="PTHR37539">
    <property type="entry name" value="SECRETED PROTEIN-RELATED"/>
    <property type="match status" value="1"/>
</dbReference>
<keyword evidence="1" id="KW-0812">Transmembrane</keyword>